<feature type="domain" description="HTH tetR-type" evidence="6">
    <location>
        <begin position="29"/>
        <end position="89"/>
    </location>
</feature>
<dbReference type="GO" id="GO:0003700">
    <property type="term" value="F:DNA-binding transcription factor activity"/>
    <property type="evidence" value="ECO:0007669"/>
    <property type="project" value="TreeGrafter"/>
</dbReference>
<evidence type="ECO:0000259" key="6">
    <source>
        <dbReference type="PROSITE" id="PS50977"/>
    </source>
</evidence>
<dbReference type="SUPFAM" id="SSF48498">
    <property type="entry name" value="Tetracyclin repressor-like, C-terminal domain"/>
    <property type="match status" value="1"/>
</dbReference>
<evidence type="ECO:0000256" key="2">
    <source>
        <dbReference type="ARBA" id="ARBA00023125"/>
    </source>
</evidence>
<dbReference type="Gene3D" id="1.10.357.10">
    <property type="entry name" value="Tetracycline Repressor, domain 2"/>
    <property type="match status" value="1"/>
</dbReference>
<feature type="region of interest" description="Disordered" evidence="5">
    <location>
        <begin position="212"/>
        <end position="231"/>
    </location>
</feature>
<dbReference type="Pfam" id="PF00440">
    <property type="entry name" value="TetR_N"/>
    <property type="match status" value="1"/>
</dbReference>
<dbReference type="Gene3D" id="1.10.10.60">
    <property type="entry name" value="Homeodomain-like"/>
    <property type="match status" value="1"/>
</dbReference>
<dbReference type="InterPro" id="IPR050109">
    <property type="entry name" value="HTH-type_TetR-like_transc_reg"/>
</dbReference>
<keyword evidence="2 4" id="KW-0238">DNA-binding</keyword>
<dbReference type="InterPro" id="IPR001647">
    <property type="entry name" value="HTH_TetR"/>
</dbReference>
<accession>A0A239N294</accession>
<evidence type="ECO:0000256" key="4">
    <source>
        <dbReference type="PROSITE-ProRule" id="PRU00335"/>
    </source>
</evidence>
<dbReference type="InterPro" id="IPR009057">
    <property type="entry name" value="Homeodomain-like_sf"/>
</dbReference>
<dbReference type="RefSeq" id="WP_218825624.1">
    <property type="nucleotide sequence ID" value="NZ_FZOD01000049.1"/>
</dbReference>
<dbReference type="PROSITE" id="PS50977">
    <property type="entry name" value="HTH_TETR_2"/>
    <property type="match status" value="1"/>
</dbReference>
<dbReference type="EMBL" id="FZOD01000049">
    <property type="protein sequence ID" value="SNT48572.1"/>
    <property type="molecule type" value="Genomic_DNA"/>
</dbReference>
<evidence type="ECO:0000313" key="7">
    <source>
        <dbReference type="EMBL" id="SNT48572.1"/>
    </source>
</evidence>
<dbReference type="PANTHER" id="PTHR30055">
    <property type="entry name" value="HTH-TYPE TRANSCRIPTIONAL REGULATOR RUTR"/>
    <property type="match status" value="1"/>
</dbReference>
<protein>
    <submittedName>
        <fullName evidence="7">Transcriptional regulator, TetR family</fullName>
    </submittedName>
</protein>
<evidence type="ECO:0000313" key="8">
    <source>
        <dbReference type="Proteomes" id="UP000198282"/>
    </source>
</evidence>
<feature type="DNA-binding region" description="H-T-H motif" evidence="4">
    <location>
        <begin position="52"/>
        <end position="71"/>
    </location>
</feature>
<keyword evidence="8" id="KW-1185">Reference proteome</keyword>
<dbReference type="InterPro" id="IPR011075">
    <property type="entry name" value="TetR_C"/>
</dbReference>
<reference evidence="7 8" key="1">
    <citation type="submission" date="2017-06" db="EMBL/GenBank/DDBJ databases">
        <authorList>
            <person name="Kim H.J."/>
            <person name="Triplett B.A."/>
        </authorList>
    </citation>
    <scope>NUCLEOTIDE SEQUENCE [LARGE SCALE GENOMIC DNA]</scope>
    <source>
        <strain evidence="7 8">CGMCC 4.2132</strain>
    </source>
</reference>
<evidence type="ECO:0000256" key="1">
    <source>
        <dbReference type="ARBA" id="ARBA00023015"/>
    </source>
</evidence>
<evidence type="ECO:0000256" key="5">
    <source>
        <dbReference type="SAM" id="MobiDB-lite"/>
    </source>
</evidence>
<dbReference type="PRINTS" id="PR00455">
    <property type="entry name" value="HTHTETR"/>
</dbReference>
<dbReference type="Proteomes" id="UP000198282">
    <property type="component" value="Unassembled WGS sequence"/>
</dbReference>
<dbReference type="AlphaFoldDB" id="A0A239N294"/>
<keyword evidence="3" id="KW-0804">Transcription</keyword>
<dbReference type="Pfam" id="PF16859">
    <property type="entry name" value="TetR_C_11"/>
    <property type="match status" value="1"/>
</dbReference>
<dbReference type="InterPro" id="IPR036271">
    <property type="entry name" value="Tet_transcr_reg_TetR-rel_C_sf"/>
</dbReference>
<sequence length="231" mass="24438">MRDAESGGLDQVGWTAPMKAVRSTRPRSLRAQKSVLAAARELLAEGGLPAATVDAISARSGVSKATIYKHWPSRIAVAAEAFGAEMGDAVPLPDTGNALEDLSEQVRRVSDFYRSPSGVIFAQLLAACVTDPEGSRYFREFFLASRRESIGRLWRRAIERGEVDAGIDVETATDILFGPLVFRLLSGHAPLVGAEADALSAAALNGLLAKSPPHRDQRATGSAGLVPGTEG</sequence>
<gene>
    <name evidence="7" type="ORF">SAMN05216276_104966</name>
</gene>
<organism evidence="7 8">
    <name type="scientific">Streptosporangium subroseum</name>
    <dbReference type="NCBI Taxonomy" id="106412"/>
    <lineage>
        <taxon>Bacteria</taxon>
        <taxon>Bacillati</taxon>
        <taxon>Actinomycetota</taxon>
        <taxon>Actinomycetes</taxon>
        <taxon>Streptosporangiales</taxon>
        <taxon>Streptosporangiaceae</taxon>
        <taxon>Streptosporangium</taxon>
    </lineage>
</organism>
<dbReference type="PANTHER" id="PTHR30055:SF148">
    <property type="entry name" value="TETR-FAMILY TRANSCRIPTIONAL REGULATOR"/>
    <property type="match status" value="1"/>
</dbReference>
<evidence type="ECO:0000256" key="3">
    <source>
        <dbReference type="ARBA" id="ARBA00023163"/>
    </source>
</evidence>
<proteinExistence type="predicted"/>
<dbReference type="SUPFAM" id="SSF46689">
    <property type="entry name" value="Homeodomain-like"/>
    <property type="match status" value="1"/>
</dbReference>
<dbReference type="GO" id="GO:0000976">
    <property type="term" value="F:transcription cis-regulatory region binding"/>
    <property type="evidence" value="ECO:0007669"/>
    <property type="project" value="TreeGrafter"/>
</dbReference>
<name>A0A239N294_9ACTN</name>
<keyword evidence="1" id="KW-0805">Transcription regulation</keyword>